<dbReference type="RefSeq" id="WP_035204135.1">
    <property type="nucleotide sequence ID" value="NZ_BOQQ01000010.1"/>
</dbReference>
<dbReference type="CDD" id="cd13634">
    <property type="entry name" value="PBP2_Sco4506"/>
    <property type="match status" value="1"/>
</dbReference>
<dbReference type="InterPro" id="IPR003773">
    <property type="entry name" value="Menaquinone_biosynth"/>
</dbReference>
<dbReference type="AlphaFoldDB" id="A0A268P607"/>
<sequence length="285" mass="32504">MSLHVGEIAYTNTLPFFFELDRSSLEQHGICITQNVPANINHMLASGELQAAAISSFSYGKNEKDYVVLPDLCVASAGMVHSLLLFSKVPINKLEGESVALTTSSETTVHLLKIVLKRFYQVTPCYKQEKPDLANMLTSHTAALLIGDDAIRERHADAPYVYDLGQLWYEWTGLPMTYALFAVRKDALESKAEEINMLHQSLRKSYLRTAADGYRQISRYLERKGMASLSFWDMYFEALLHQPTSKTEQGLLYYFQLCYEEGFLEREVPTLSKWRPTTSVIKYKQ</sequence>
<evidence type="ECO:0000256" key="4">
    <source>
        <dbReference type="HAMAP-Rule" id="MF_00995"/>
    </source>
</evidence>
<dbReference type="Proteomes" id="UP000216207">
    <property type="component" value="Unassembled WGS sequence"/>
</dbReference>
<dbReference type="InterPro" id="IPR030868">
    <property type="entry name" value="MqnA"/>
</dbReference>
<dbReference type="HAMAP" id="MF_00995">
    <property type="entry name" value="MqnA"/>
    <property type="match status" value="1"/>
</dbReference>
<proteinExistence type="inferred from homology"/>
<comment type="caution">
    <text evidence="5">The sequence shown here is derived from an EMBL/GenBank/DDBJ whole genome shotgun (WGS) entry which is preliminary data.</text>
</comment>
<dbReference type="EMBL" id="NPCC01000004">
    <property type="protein sequence ID" value="PAE90690.1"/>
    <property type="molecule type" value="Genomic_DNA"/>
</dbReference>
<comment type="similarity">
    <text evidence="4">Belongs to the MqnA/MqnD family. MqnA subfamily.</text>
</comment>
<comment type="function">
    <text evidence="4">Catalyzes the dehydration of chorismate into 3-[(1-carboxyvinyl)oxy]benzoate, a step in the biosynthesis of menaquinone (MK, vitamin K2).</text>
</comment>
<gene>
    <name evidence="4" type="primary">mqnA</name>
    <name evidence="5" type="ORF">CHH72_02080</name>
</gene>
<dbReference type="PANTHER" id="PTHR37690">
    <property type="entry name" value="CHORISMATE DEHYDRATASE"/>
    <property type="match status" value="1"/>
</dbReference>
<keyword evidence="3 4" id="KW-0456">Lyase</keyword>
<dbReference type="EC" id="4.2.1.151" evidence="4"/>
<name>A0A268P607_SHOCL</name>
<dbReference type="SUPFAM" id="SSF53850">
    <property type="entry name" value="Periplasmic binding protein-like II"/>
    <property type="match status" value="1"/>
</dbReference>
<protein>
    <recommendedName>
        <fullName evidence="4">Chorismate dehydratase</fullName>
        <ecNumber evidence="4">4.2.1.151</ecNumber>
    </recommendedName>
    <alternativeName>
        <fullName evidence="4">Menaquinone biosynthetic enzyme MqnA</fullName>
    </alternativeName>
</protein>
<dbReference type="Gene3D" id="3.40.190.10">
    <property type="entry name" value="Periplasmic binding protein-like II"/>
    <property type="match status" value="2"/>
</dbReference>
<organism evidence="5 6">
    <name type="scientific">Shouchella clausii</name>
    <name type="common">Alkalihalobacillus clausii</name>
    <dbReference type="NCBI Taxonomy" id="79880"/>
    <lineage>
        <taxon>Bacteria</taxon>
        <taxon>Bacillati</taxon>
        <taxon>Bacillota</taxon>
        <taxon>Bacilli</taxon>
        <taxon>Bacillales</taxon>
        <taxon>Bacillaceae</taxon>
        <taxon>Shouchella</taxon>
    </lineage>
</organism>
<keyword evidence="2 4" id="KW-0474">Menaquinone biosynthesis</keyword>
<accession>A0A268P607</accession>
<evidence type="ECO:0000256" key="2">
    <source>
        <dbReference type="ARBA" id="ARBA00022428"/>
    </source>
</evidence>
<dbReference type="PANTHER" id="PTHR37690:SF1">
    <property type="entry name" value="CHORISMATE DEHYDRATASE"/>
    <property type="match status" value="1"/>
</dbReference>
<dbReference type="UniPathway" id="UPA00079"/>
<evidence type="ECO:0000313" key="6">
    <source>
        <dbReference type="Proteomes" id="UP000216207"/>
    </source>
</evidence>
<dbReference type="GO" id="GO:0016836">
    <property type="term" value="F:hydro-lyase activity"/>
    <property type="evidence" value="ECO:0007669"/>
    <property type="project" value="UniProtKB-UniRule"/>
</dbReference>
<evidence type="ECO:0000256" key="3">
    <source>
        <dbReference type="ARBA" id="ARBA00023239"/>
    </source>
</evidence>
<dbReference type="Pfam" id="PF02621">
    <property type="entry name" value="VitK2_biosynth"/>
    <property type="match status" value="1"/>
</dbReference>
<comment type="pathway">
    <text evidence="1 4">Quinol/quinone metabolism; menaquinone biosynthesis.</text>
</comment>
<evidence type="ECO:0000313" key="5">
    <source>
        <dbReference type="EMBL" id="PAE90690.1"/>
    </source>
</evidence>
<evidence type="ECO:0000256" key="1">
    <source>
        <dbReference type="ARBA" id="ARBA00004863"/>
    </source>
</evidence>
<dbReference type="GO" id="GO:0009234">
    <property type="term" value="P:menaquinone biosynthetic process"/>
    <property type="evidence" value="ECO:0007669"/>
    <property type="project" value="UniProtKB-UniRule"/>
</dbReference>
<reference evidence="5 6" key="1">
    <citation type="submission" date="2017-07" db="EMBL/GenBank/DDBJ databases">
        <title>Isolation and whole genome analysis of endospore-forming bacteria from heroin.</title>
        <authorList>
            <person name="Kalinowski J."/>
            <person name="Ahrens B."/>
            <person name="Al-Dilaimi A."/>
            <person name="Winkler A."/>
            <person name="Wibberg D."/>
            <person name="Schleenbecker U."/>
            <person name="Ruckert C."/>
            <person name="Wolfel R."/>
            <person name="Grass G."/>
        </authorList>
    </citation>
    <scope>NUCLEOTIDE SEQUENCE [LARGE SCALE GENOMIC DNA]</scope>
    <source>
        <strain evidence="5 6">7539</strain>
    </source>
</reference>
<comment type="catalytic activity">
    <reaction evidence="4">
        <text>chorismate = 3-[(1-carboxyvinyl)-oxy]benzoate + H2O</text>
        <dbReference type="Rhea" id="RHEA:40051"/>
        <dbReference type="ChEBI" id="CHEBI:15377"/>
        <dbReference type="ChEBI" id="CHEBI:29748"/>
        <dbReference type="ChEBI" id="CHEBI:76981"/>
        <dbReference type="EC" id="4.2.1.151"/>
    </reaction>
</comment>